<dbReference type="Gene3D" id="3.10.180.10">
    <property type="entry name" value="2,3-Dihydroxybiphenyl 1,2-Dioxygenase, domain 1"/>
    <property type="match status" value="1"/>
</dbReference>
<protein>
    <recommendedName>
        <fullName evidence="1">Glyoxalase-like domain-containing protein</fullName>
    </recommendedName>
</protein>
<dbReference type="PANTHER" id="PTHR40265">
    <property type="entry name" value="BLL2707 PROTEIN"/>
    <property type="match status" value="1"/>
</dbReference>
<dbReference type="EMBL" id="UINC01004950">
    <property type="protein sequence ID" value="SVA18016.1"/>
    <property type="molecule type" value="Genomic_DNA"/>
</dbReference>
<dbReference type="SUPFAM" id="SSF54593">
    <property type="entry name" value="Glyoxalase/Bleomycin resistance protein/Dihydroxybiphenyl dioxygenase"/>
    <property type="match status" value="1"/>
</dbReference>
<name>A0A381TPL0_9ZZZZ</name>
<feature type="domain" description="Glyoxalase-like" evidence="1">
    <location>
        <begin position="42"/>
        <end position="217"/>
    </location>
</feature>
<sequence>MPKLTRREWFETATAVAGSLLVPSVYGADLVRGQRTPSMPDVDHLIWGVADLEAGIDHLERLTGVRAAVGGSHPGRGTRNGILALGTRQYIEILAPDRQQPHIATPRVTLLKQLQTPRLMTWCALGQDVDALARQVHGAGETVDEIRDGARERPDGVVLRWRNLYIAGHQDDVIPYVIEWGRGVPHPSGDAPQGGTLQLLTLHHPEADRMNILLEALGLSLRVESGPTAELTAQLDTPLGRVVLK</sequence>
<organism evidence="2">
    <name type="scientific">marine metagenome</name>
    <dbReference type="NCBI Taxonomy" id="408172"/>
    <lineage>
        <taxon>unclassified sequences</taxon>
        <taxon>metagenomes</taxon>
        <taxon>ecological metagenomes</taxon>
    </lineage>
</organism>
<dbReference type="InterPro" id="IPR025870">
    <property type="entry name" value="Glyoxalase-like_dom"/>
</dbReference>
<evidence type="ECO:0000259" key="1">
    <source>
        <dbReference type="Pfam" id="PF13468"/>
    </source>
</evidence>
<dbReference type="PANTHER" id="PTHR40265:SF1">
    <property type="entry name" value="GLYOXALASE-LIKE DOMAIN-CONTAINING PROTEIN"/>
    <property type="match status" value="1"/>
</dbReference>
<accession>A0A381TPL0</accession>
<dbReference type="InterPro" id="IPR029068">
    <property type="entry name" value="Glyas_Bleomycin-R_OHBP_Dase"/>
</dbReference>
<reference evidence="2" key="1">
    <citation type="submission" date="2018-05" db="EMBL/GenBank/DDBJ databases">
        <authorList>
            <person name="Lanie J.A."/>
            <person name="Ng W.-L."/>
            <person name="Kazmierczak K.M."/>
            <person name="Andrzejewski T.M."/>
            <person name="Davidsen T.M."/>
            <person name="Wayne K.J."/>
            <person name="Tettelin H."/>
            <person name="Glass J.I."/>
            <person name="Rusch D."/>
            <person name="Podicherti R."/>
            <person name="Tsui H.-C.T."/>
            <person name="Winkler M.E."/>
        </authorList>
    </citation>
    <scope>NUCLEOTIDE SEQUENCE</scope>
</reference>
<proteinExistence type="predicted"/>
<gene>
    <name evidence="2" type="ORF">METZ01_LOCUS70870</name>
</gene>
<dbReference type="AlphaFoldDB" id="A0A381TPL0"/>
<dbReference type="Pfam" id="PF13468">
    <property type="entry name" value="Glyoxalase_3"/>
    <property type="match status" value="1"/>
</dbReference>
<evidence type="ECO:0000313" key="2">
    <source>
        <dbReference type="EMBL" id="SVA18016.1"/>
    </source>
</evidence>